<evidence type="ECO:0000256" key="3">
    <source>
        <dbReference type="ARBA" id="ARBA00016337"/>
    </source>
</evidence>
<name>A0ABQ5LYU2_9RHOB</name>
<evidence type="ECO:0000256" key="4">
    <source>
        <dbReference type="ARBA" id="ARBA00022630"/>
    </source>
</evidence>
<keyword evidence="5 11" id="KW-0808">Transferase</keyword>
<dbReference type="PIRSF" id="PIRSF006268">
    <property type="entry name" value="ApbE"/>
    <property type="match status" value="1"/>
</dbReference>
<dbReference type="EC" id="2.7.1.180" evidence="2 11"/>
<dbReference type="PANTHER" id="PTHR30040">
    <property type="entry name" value="THIAMINE BIOSYNTHESIS LIPOPROTEIN APBE"/>
    <property type="match status" value="1"/>
</dbReference>
<evidence type="ECO:0000256" key="9">
    <source>
        <dbReference type="ARBA" id="ARBA00031306"/>
    </source>
</evidence>
<keyword evidence="13" id="KW-1185">Reference proteome</keyword>
<dbReference type="SUPFAM" id="SSF143631">
    <property type="entry name" value="ApbE-like"/>
    <property type="match status" value="1"/>
</dbReference>
<dbReference type="InterPro" id="IPR003374">
    <property type="entry name" value="ApbE-like_sf"/>
</dbReference>
<evidence type="ECO:0000313" key="13">
    <source>
        <dbReference type="Proteomes" id="UP001144205"/>
    </source>
</evidence>
<dbReference type="PANTHER" id="PTHR30040:SF2">
    <property type="entry name" value="FAD:PROTEIN FMN TRANSFERASE"/>
    <property type="match status" value="1"/>
</dbReference>
<evidence type="ECO:0000256" key="1">
    <source>
        <dbReference type="ARBA" id="ARBA00001946"/>
    </source>
</evidence>
<protein>
    <recommendedName>
        <fullName evidence="3 11">FAD:protein FMN transferase</fullName>
        <ecNumber evidence="2 11">2.7.1.180</ecNumber>
    </recommendedName>
    <alternativeName>
        <fullName evidence="9 11">Flavin transferase</fullName>
    </alternativeName>
</protein>
<evidence type="ECO:0000256" key="6">
    <source>
        <dbReference type="ARBA" id="ARBA00022723"/>
    </source>
</evidence>
<evidence type="ECO:0000256" key="2">
    <source>
        <dbReference type="ARBA" id="ARBA00011955"/>
    </source>
</evidence>
<evidence type="ECO:0000256" key="11">
    <source>
        <dbReference type="PIRNR" id="PIRNR006268"/>
    </source>
</evidence>
<organism evidence="12 13">
    <name type="scientific">Sinisalibacter aestuarii</name>
    <dbReference type="NCBI Taxonomy" id="2949426"/>
    <lineage>
        <taxon>Bacteria</taxon>
        <taxon>Pseudomonadati</taxon>
        <taxon>Pseudomonadota</taxon>
        <taxon>Alphaproteobacteria</taxon>
        <taxon>Rhodobacterales</taxon>
        <taxon>Roseobacteraceae</taxon>
        <taxon>Sinisalibacter</taxon>
    </lineage>
</organism>
<dbReference type="GO" id="GO:0016740">
    <property type="term" value="F:transferase activity"/>
    <property type="evidence" value="ECO:0007669"/>
    <property type="project" value="UniProtKB-KW"/>
</dbReference>
<keyword evidence="7 11" id="KW-0274">FAD</keyword>
<dbReference type="RefSeq" id="WP_281843594.1">
    <property type="nucleotide sequence ID" value="NZ_BROH01000013.1"/>
</dbReference>
<dbReference type="InterPro" id="IPR024932">
    <property type="entry name" value="ApbE"/>
</dbReference>
<dbReference type="Pfam" id="PF02424">
    <property type="entry name" value="ApbE"/>
    <property type="match status" value="1"/>
</dbReference>
<proteinExistence type="inferred from homology"/>
<dbReference type="Gene3D" id="3.10.520.10">
    <property type="entry name" value="ApbE-like domains"/>
    <property type="match status" value="1"/>
</dbReference>
<reference evidence="12" key="1">
    <citation type="journal article" date="2023" name="Int. J. Syst. Evol. Microbiol.">
        <title>Sinisalibacter aestuarii sp. nov., isolated from estuarine sediment of the Arakawa River.</title>
        <authorList>
            <person name="Arafat S.T."/>
            <person name="Hirano S."/>
            <person name="Sato A."/>
            <person name="Takeuchi K."/>
            <person name="Yasuda T."/>
            <person name="Terahara T."/>
            <person name="Hamada M."/>
            <person name="Kobayashi T."/>
        </authorList>
    </citation>
    <scope>NUCLEOTIDE SEQUENCE</scope>
    <source>
        <strain evidence="12">B-399</strain>
    </source>
</reference>
<keyword evidence="6 11" id="KW-0479">Metal-binding</keyword>
<keyword evidence="8 11" id="KW-0460">Magnesium</keyword>
<comment type="similarity">
    <text evidence="11">Belongs to the ApbE family.</text>
</comment>
<evidence type="ECO:0000256" key="8">
    <source>
        <dbReference type="ARBA" id="ARBA00022842"/>
    </source>
</evidence>
<sequence>MTGPLTRRDTLRICAAGLALPLGALGLGAIRGAPVPVQWTGTALGGLASMTLWHSSERVARRAIDRLQVEIDRLENIFSLHRPESEISRLNREGGLLAPSPALLEVLDQSRRVADQSGGAFDPTIQPLWQLFAAKLSGEPPLNRMQLTATLARVDYTALSATARAIRLGRTGMAVSLNGIAQGYMTDRVTELLGNEGFEHAVIELGETRALGSAPDGTPFAIGLVDPAAPATLDRDVALANASLSVSGGYGTPLGAAGRHHIFDPRTGESAMRLSRVAVISPKAVWADALSTAIYVAGEDAAPALLAAYPASRAILTRRDGSGVEL</sequence>
<comment type="caution">
    <text evidence="12">The sequence shown here is derived from an EMBL/GenBank/DDBJ whole genome shotgun (WGS) entry which is preliminary data.</text>
</comment>
<dbReference type="EMBL" id="BROH01000013">
    <property type="protein sequence ID" value="GKY89571.1"/>
    <property type="molecule type" value="Genomic_DNA"/>
</dbReference>
<evidence type="ECO:0000256" key="5">
    <source>
        <dbReference type="ARBA" id="ARBA00022679"/>
    </source>
</evidence>
<evidence type="ECO:0000256" key="10">
    <source>
        <dbReference type="ARBA" id="ARBA00048540"/>
    </source>
</evidence>
<accession>A0ABQ5LYU2</accession>
<evidence type="ECO:0000256" key="7">
    <source>
        <dbReference type="ARBA" id="ARBA00022827"/>
    </source>
</evidence>
<gene>
    <name evidence="12" type="primary">nosX_2</name>
    <name evidence="12" type="ORF">STA1M1_34400</name>
</gene>
<comment type="catalytic activity">
    <reaction evidence="10 11">
        <text>L-threonyl-[protein] + FAD = FMN-L-threonyl-[protein] + AMP + H(+)</text>
        <dbReference type="Rhea" id="RHEA:36847"/>
        <dbReference type="Rhea" id="RHEA-COMP:11060"/>
        <dbReference type="Rhea" id="RHEA-COMP:11061"/>
        <dbReference type="ChEBI" id="CHEBI:15378"/>
        <dbReference type="ChEBI" id="CHEBI:30013"/>
        <dbReference type="ChEBI" id="CHEBI:57692"/>
        <dbReference type="ChEBI" id="CHEBI:74257"/>
        <dbReference type="ChEBI" id="CHEBI:456215"/>
        <dbReference type="EC" id="2.7.1.180"/>
    </reaction>
</comment>
<keyword evidence="4 11" id="KW-0285">Flavoprotein</keyword>
<evidence type="ECO:0000313" key="12">
    <source>
        <dbReference type="EMBL" id="GKY89571.1"/>
    </source>
</evidence>
<comment type="cofactor">
    <cofactor evidence="1">
        <name>Mg(2+)</name>
        <dbReference type="ChEBI" id="CHEBI:18420"/>
    </cofactor>
</comment>
<dbReference type="Proteomes" id="UP001144205">
    <property type="component" value="Unassembled WGS sequence"/>
</dbReference>